<dbReference type="GO" id="GO:0000166">
    <property type="term" value="F:nucleotide binding"/>
    <property type="evidence" value="ECO:0007669"/>
    <property type="project" value="InterPro"/>
</dbReference>
<evidence type="ECO:0000313" key="3">
    <source>
        <dbReference type="EMBL" id="MEN7546889.1"/>
    </source>
</evidence>
<dbReference type="InterPro" id="IPR036291">
    <property type="entry name" value="NAD(P)-bd_dom_sf"/>
</dbReference>
<dbReference type="PANTHER" id="PTHR43818:SF5">
    <property type="entry name" value="OXIDOREDUCTASE FAMILY PROTEIN"/>
    <property type="match status" value="1"/>
</dbReference>
<dbReference type="Pfam" id="PF01408">
    <property type="entry name" value="GFO_IDH_MocA"/>
    <property type="match status" value="1"/>
</dbReference>
<dbReference type="Gene3D" id="3.30.360.10">
    <property type="entry name" value="Dihydrodipicolinate Reductase, domain 2"/>
    <property type="match status" value="1"/>
</dbReference>
<protein>
    <submittedName>
        <fullName evidence="3">Gfo/Idh/MocA family oxidoreductase</fullName>
    </submittedName>
</protein>
<sequence length="433" mass="48413">MRKNESVSRRNFIKTTGLATAGGAIALNMGLSNPSLGKGSDTLKVGLIGCGGRGSGAANQALNADPNVVLTAMADIFEDRLEESYANLKKIHPDKVKVSKKNKFVGFDAYQKVLESGVDVVLLAAPPAFRPEHFMASVKAGKHVFTEKPMAVDAPGIRKTQEAARLAKEKSLSVVAGYCWRFHYPKREIMKRIHEGQIGDVNCIYASQNADLYWHRDRKPGWSDNEYNMRNWGRFNWISGDMIAEFAVHTLDLLSWAMGDKAPIKATGTGGRQVYQDGVIGNNFDHFAVMFEYENGAKGFHFSRRQNDCDRSYGLDIVGTKGQALIDCSRNKHKITGPEKWRFKGEDNEMYQTEHDELFAAIRKGEPINDGDWMCNSTMLAILGRLVAYTGKTITWEEALNSEEVFGPPTESYSWDMKWPDIKEAQPGITKFY</sequence>
<dbReference type="Gene3D" id="3.40.50.720">
    <property type="entry name" value="NAD(P)-binding Rossmann-like Domain"/>
    <property type="match status" value="1"/>
</dbReference>
<dbReference type="InterPro" id="IPR000683">
    <property type="entry name" value="Gfo/Idh/MocA-like_OxRdtase_N"/>
</dbReference>
<dbReference type="InterPro" id="IPR050463">
    <property type="entry name" value="Gfo/Idh/MocA_oxidrdct_glycsds"/>
</dbReference>
<evidence type="ECO:0000259" key="2">
    <source>
        <dbReference type="Pfam" id="PF22725"/>
    </source>
</evidence>
<dbReference type="SUPFAM" id="SSF51735">
    <property type="entry name" value="NAD(P)-binding Rossmann-fold domains"/>
    <property type="match status" value="1"/>
</dbReference>
<dbReference type="PROSITE" id="PS51318">
    <property type="entry name" value="TAT"/>
    <property type="match status" value="1"/>
</dbReference>
<evidence type="ECO:0000313" key="4">
    <source>
        <dbReference type="Proteomes" id="UP001403385"/>
    </source>
</evidence>
<comment type="caution">
    <text evidence="3">The sequence shown here is derived from an EMBL/GenBank/DDBJ whole genome shotgun (WGS) entry which is preliminary data.</text>
</comment>
<feature type="domain" description="Gfo/Idh/MocA-like oxidoreductase N-terminal" evidence="1">
    <location>
        <begin position="43"/>
        <end position="177"/>
    </location>
</feature>
<dbReference type="Pfam" id="PF22725">
    <property type="entry name" value="GFO_IDH_MocA_C3"/>
    <property type="match status" value="1"/>
</dbReference>
<feature type="domain" description="GFO/IDH/MocA-like oxidoreductase" evidence="2">
    <location>
        <begin position="188"/>
        <end position="323"/>
    </location>
</feature>
<dbReference type="Proteomes" id="UP001403385">
    <property type="component" value="Unassembled WGS sequence"/>
</dbReference>
<dbReference type="InterPro" id="IPR055170">
    <property type="entry name" value="GFO_IDH_MocA-like_dom"/>
</dbReference>
<dbReference type="AlphaFoldDB" id="A0AAW9S3C5"/>
<dbReference type="RefSeq" id="WP_346819668.1">
    <property type="nucleotide sequence ID" value="NZ_JBDKWZ010000001.1"/>
</dbReference>
<proteinExistence type="predicted"/>
<reference evidence="3 4" key="1">
    <citation type="submission" date="2024-04" db="EMBL/GenBank/DDBJ databases">
        <title>Novel genus in family Flammeovirgaceae.</title>
        <authorList>
            <person name="Nguyen T.H."/>
            <person name="Vuong T.Q."/>
            <person name="Le H."/>
            <person name="Kim S.-G."/>
        </authorList>
    </citation>
    <scope>NUCLEOTIDE SEQUENCE [LARGE SCALE GENOMIC DNA]</scope>
    <source>
        <strain evidence="3 4">JCM 23209</strain>
    </source>
</reference>
<dbReference type="SUPFAM" id="SSF55347">
    <property type="entry name" value="Glyceraldehyde-3-phosphate dehydrogenase-like, C-terminal domain"/>
    <property type="match status" value="1"/>
</dbReference>
<keyword evidence="4" id="KW-1185">Reference proteome</keyword>
<dbReference type="InterPro" id="IPR006311">
    <property type="entry name" value="TAT_signal"/>
</dbReference>
<gene>
    <name evidence="3" type="ORF">AAG747_03145</name>
</gene>
<accession>A0AAW9S3C5</accession>
<evidence type="ECO:0000259" key="1">
    <source>
        <dbReference type="Pfam" id="PF01408"/>
    </source>
</evidence>
<dbReference type="PANTHER" id="PTHR43818">
    <property type="entry name" value="BCDNA.GH03377"/>
    <property type="match status" value="1"/>
</dbReference>
<name>A0AAW9S3C5_9BACT</name>
<dbReference type="NCBIfam" id="TIGR01409">
    <property type="entry name" value="TAT_signal_seq"/>
    <property type="match status" value="1"/>
</dbReference>
<organism evidence="3 4">
    <name type="scientific">Rapidithrix thailandica</name>
    <dbReference type="NCBI Taxonomy" id="413964"/>
    <lineage>
        <taxon>Bacteria</taxon>
        <taxon>Pseudomonadati</taxon>
        <taxon>Bacteroidota</taxon>
        <taxon>Cytophagia</taxon>
        <taxon>Cytophagales</taxon>
        <taxon>Flammeovirgaceae</taxon>
        <taxon>Rapidithrix</taxon>
    </lineage>
</organism>
<dbReference type="InterPro" id="IPR019546">
    <property type="entry name" value="TAT_signal_bac_arc"/>
</dbReference>
<dbReference type="EMBL" id="JBDKWZ010000001">
    <property type="protein sequence ID" value="MEN7546889.1"/>
    <property type="molecule type" value="Genomic_DNA"/>
</dbReference>